<dbReference type="PANTHER" id="PTHR10794:SF63">
    <property type="entry name" value="ALPHA_BETA HYDROLASE 1, ISOFORM A"/>
    <property type="match status" value="1"/>
</dbReference>
<sequence>MDCFELSFESPYELLLKAAFLIPISHYFLGFLFLLFVFLYHFLEIHFFQDLFTGFRGHLVSLTFNSSCELYQQVVSKCKILHGRFSSTPWLCSPHLQTVFLQFFGRAPVCNYQREIFHTSDGGTIALDWLRNVDVKLHFYTPIYIIGDEHFSTMLDNLFLTPNLFGIEALLLLLLLVKSPSREGFDEVQSDDKSPIMYIKHLASKMAHRGWNVVVINYRGIGGVSITVIYLGGEGVNPAIVGAAAICNPWDILLCDRFLHRRLVQTFYDRALAIGLKDYAQLHQAIFSRLTDWEAIAKLRSVRDFDHHATRVLAKLETVDTYYRKSCSASCIRNVMVPLLCISRMDDPVCTREAIPWDECWANKNVVLATTHHGGHLAYFKGMTAKSLWWVRALDEFLCALHSSPLIHRDKMQNTTVDSPLKSPINRAPYVNIREDGLVTAFSNELLVEDDKAGDSITGDNDTVQQEPTATTQFLPVPDPDIDAMIIPVKRCLNQLSRHSRISMWVLAYVAIITTWPILASTLPLIFKKKLRNIFSLSSLKR</sequence>
<evidence type="ECO:0000313" key="3">
    <source>
        <dbReference type="Proteomes" id="UP000189701"/>
    </source>
</evidence>
<accession>A0A1U7WHB2</accession>
<proteinExistence type="inferred from homology"/>
<keyword evidence="2" id="KW-0472">Membrane</keyword>
<name>A0A1U7WHB2_NICSY</name>
<reference evidence="4" key="2">
    <citation type="submission" date="2025-08" db="UniProtKB">
        <authorList>
            <consortium name="RefSeq"/>
        </authorList>
    </citation>
    <scope>IDENTIFICATION</scope>
    <source>
        <tissue evidence="4">Leaf</tissue>
    </source>
</reference>
<dbReference type="RefSeq" id="XP_009778033.1">
    <property type="nucleotide sequence ID" value="XM_009779731.1"/>
</dbReference>
<feature type="transmembrane region" description="Helical" evidence="2">
    <location>
        <begin position="502"/>
        <end position="527"/>
    </location>
</feature>
<evidence type="ECO:0000313" key="4">
    <source>
        <dbReference type="RefSeq" id="XP_009778033.1"/>
    </source>
</evidence>
<dbReference type="STRING" id="4096.A0A1U7WHB2"/>
<dbReference type="GO" id="GO:0034338">
    <property type="term" value="F:short-chain carboxylesterase activity"/>
    <property type="evidence" value="ECO:0007669"/>
    <property type="project" value="TreeGrafter"/>
</dbReference>
<dbReference type="InterPro" id="IPR029058">
    <property type="entry name" value="AB_hydrolase_fold"/>
</dbReference>
<organism evidence="3 4">
    <name type="scientific">Nicotiana sylvestris</name>
    <name type="common">Wood tobacco</name>
    <name type="synonym">South American tobacco</name>
    <dbReference type="NCBI Taxonomy" id="4096"/>
    <lineage>
        <taxon>Eukaryota</taxon>
        <taxon>Viridiplantae</taxon>
        <taxon>Streptophyta</taxon>
        <taxon>Embryophyta</taxon>
        <taxon>Tracheophyta</taxon>
        <taxon>Spermatophyta</taxon>
        <taxon>Magnoliopsida</taxon>
        <taxon>eudicotyledons</taxon>
        <taxon>Gunneridae</taxon>
        <taxon>Pentapetalae</taxon>
        <taxon>asterids</taxon>
        <taxon>lamiids</taxon>
        <taxon>Solanales</taxon>
        <taxon>Solanaceae</taxon>
        <taxon>Nicotianoideae</taxon>
        <taxon>Nicotianeae</taxon>
        <taxon>Nicotiana</taxon>
    </lineage>
</organism>
<dbReference type="eggNOG" id="KOG1838">
    <property type="taxonomic scope" value="Eukaryota"/>
</dbReference>
<keyword evidence="2" id="KW-0812">Transmembrane</keyword>
<dbReference type="SUPFAM" id="SSF53474">
    <property type="entry name" value="alpha/beta-Hydrolases"/>
    <property type="match status" value="1"/>
</dbReference>
<reference evidence="3" key="1">
    <citation type="journal article" date="2013" name="Genome Biol.">
        <title>Reference genomes and transcriptomes of Nicotiana sylvestris and Nicotiana tomentosiformis.</title>
        <authorList>
            <person name="Sierro N."/>
            <person name="Battey J.N."/>
            <person name="Ouadi S."/>
            <person name="Bovet L."/>
            <person name="Goepfert S."/>
            <person name="Bakaher N."/>
            <person name="Peitsch M.C."/>
            <person name="Ivanov N.V."/>
        </authorList>
    </citation>
    <scope>NUCLEOTIDE SEQUENCE [LARGE SCALE GENOMIC DNA]</scope>
</reference>
<comment type="similarity">
    <text evidence="1">Belongs to the AB hydrolase superfamily. AB hydrolase 4 family.</text>
</comment>
<evidence type="ECO:0000256" key="1">
    <source>
        <dbReference type="ARBA" id="ARBA00010884"/>
    </source>
</evidence>
<dbReference type="AlphaFoldDB" id="A0A1U7WHB2"/>
<keyword evidence="2" id="KW-1133">Transmembrane helix</keyword>
<keyword evidence="3" id="KW-1185">Reference proteome</keyword>
<dbReference type="PANTHER" id="PTHR10794">
    <property type="entry name" value="ABHYDROLASE DOMAIN-CONTAINING PROTEIN"/>
    <property type="match status" value="1"/>
</dbReference>
<feature type="transmembrane region" description="Helical" evidence="2">
    <location>
        <begin position="20"/>
        <end position="43"/>
    </location>
</feature>
<dbReference type="GO" id="GO:0047372">
    <property type="term" value="F:monoacylglycerol lipase activity"/>
    <property type="evidence" value="ECO:0007669"/>
    <property type="project" value="TreeGrafter"/>
</dbReference>
<gene>
    <name evidence="4" type="primary">LOC104227486</name>
</gene>
<dbReference type="InterPro" id="IPR050960">
    <property type="entry name" value="AB_hydrolase_4_sf"/>
</dbReference>
<dbReference type="Proteomes" id="UP000189701">
    <property type="component" value="Unplaced"/>
</dbReference>
<protein>
    <submittedName>
        <fullName evidence="4">Embryogenesis-associated protein EMB8-like</fullName>
    </submittedName>
</protein>
<evidence type="ECO:0000256" key="2">
    <source>
        <dbReference type="SAM" id="Phobius"/>
    </source>
</evidence>